<feature type="compositionally biased region" description="Basic and acidic residues" evidence="1">
    <location>
        <begin position="190"/>
        <end position="199"/>
    </location>
</feature>
<dbReference type="RefSeq" id="WP_010925266.1">
    <property type="nucleotide sequence ID" value="NC_002771.1"/>
</dbReference>
<protein>
    <submittedName>
        <fullName evidence="3">LIPOPROTEIN</fullName>
    </submittedName>
</protein>
<dbReference type="KEGG" id="mpu:MYPU_4650"/>
<evidence type="ECO:0000313" key="3">
    <source>
        <dbReference type="EMBL" id="CAC13638.1"/>
    </source>
</evidence>
<dbReference type="Proteomes" id="UP000000528">
    <property type="component" value="Chromosome"/>
</dbReference>
<dbReference type="HOGENOM" id="CLU_439290_0_0_14"/>
<gene>
    <name evidence="3" type="ordered locus">MYPU_4650</name>
</gene>
<keyword evidence="2" id="KW-0732">Signal</keyword>
<feature type="compositionally biased region" description="Low complexity" evidence="1">
    <location>
        <begin position="223"/>
        <end position="235"/>
    </location>
</feature>
<evidence type="ECO:0000256" key="2">
    <source>
        <dbReference type="SAM" id="SignalP"/>
    </source>
</evidence>
<feature type="compositionally biased region" description="Basic and acidic residues" evidence="1">
    <location>
        <begin position="159"/>
        <end position="183"/>
    </location>
</feature>
<organism evidence="4">
    <name type="scientific">Mycoplasmopsis pulmonis (strain UAB CTIP)</name>
    <name type="common">Mycoplasma pulmonis</name>
    <dbReference type="NCBI Taxonomy" id="272635"/>
    <lineage>
        <taxon>Bacteria</taxon>
        <taxon>Bacillati</taxon>
        <taxon>Mycoplasmatota</taxon>
        <taxon>Mycoplasmoidales</taxon>
        <taxon>Metamycoplasmataceae</taxon>
        <taxon>Mycoplasmopsis</taxon>
    </lineage>
</organism>
<name>Q98QA1_MYCPU</name>
<feature type="compositionally biased region" description="Basic and acidic residues" evidence="1">
    <location>
        <begin position="136"/>
        <end position="150"/>
    </location>
</feature>
<keyword evidence="4" id="KW-1185">Reference proteome</keyword>
<feature type="chain" id="PRO_5004324981" evidence="2">
    <location>
        <begin position="23"/>
        <end position="622"/>
    </location>
</feature>
<dbReference type="EMBL" id="AL445564">
    <property type="protein sequence ID" value="CAC13638.1"/>
    <property type="molecule type" value="Genomic_DNA"/>
</dbReference>
<sequence length="622" mass="73763">MKKGFLILFASLNLTTLLTAVACNVKNDSAKNFVLKSSDLISISEKFQFKFKNNLDKNQKIIEGVITFINSETKEIVKKETILNLSEDNIIFSLLNIENNAKFQLDEFVSKDEKFKIKFQEINFSQTEQKITDNISSKEDEKNKNPKDNENSNNNSSDQKNDELQKNNSDKLNDNVQDEKANKENSNSNDSKEKNDENTNKIQQDQNQQKEDQDTKQIEQEKQNNLNSNKNENLNNSTKIFSNKIFDKLTLINSNSNKHVLVFNIKNSEELKDKNKLTFSIDNKNYEKEFYSWEKNIFIQVESPSLNLENVKEFFSKLLINDKYKISKENITFDSLSDSHENNSNLAFEKNEIDFKHENNNLIINFKNPPLFFKENQRFILEFKPYQHNYDFNLKFIATFKNKQLIVENVNWLSKFYNKFYLTNIYSANLEHKYNIPEFINFDIKSNFEIQIQRIKVEKTKDFNSFKMQFELKNNEDISFYKNKYFALHFNEKKLANIKNTNFVYGKNFVKYYSYEEIINTLLINSFPENNIWKLIKIDLVYKEDLSLIKELWNSENKRNSIELNFLVPQEKNDTKSFTNNINFENKDNDSTLDLKQVEQVDLTKNNYLSVNDFYLKILNLI</sequence>
<feature type="compositionally biased region" description="Basic and acidic residues" evidence="1">
    <location>
        <begin position="208"/>
        <end position="222"/>
    </location>
</feature>
<proteinExistence type="predicted"/>
<reference evidence="3 4" key="1">
    <citation type="journal article" date="2001" name="Nucleic Acids Res.">
        <title>The complete genome sequence of the murine respiratory pathogen Mycoplasma pulmonis.</title>
        <authorList>
            <person name="Chambaud I."/>
            <person name="Heilig R."/>
            <person name="Ferris S."/>
            <person name="Barbe V."/>
            <person name="Samson D."/>
            <person name="Galisson F."/>
            <person name="Moszer I."/>
            <person name="Dybvig K."/>
            <person name="Wroblewski H."/>
            <person name="Viari A."/>
            <person name="Rocha E.P.C."/>
            <person name="Blanchard A."/>
        </authorList>
    </citation>
    <scope>NUCLEOTIDE SEQUENCE [LARGE SCALE GENOMIC DNA]</scope>
    <source>
        <strain evidence="3 4">UAB CTIP</strain>
    </source>
</reference>
<evidence type="ECO:0000256" key="1">
    <source>
        <dbReference type="SAM" id="MobiDB-lite"/>
    </source>
</evidence>
<feature type="signal peptide" evidence="2">
    <location>
        <begin position="1"/>
        <end position="22"/>
    </location>
</feature>
<dbReference type="PIR" id="A90570">
    <property type="entry name" value="A90570"/>
</dbReference>
<dbReference type="PROSITE" id="PS51257">
    <property type="entry name" value="PROKAR_LIPOPROTEIN"/>
    <property type="match status" value="1"/>
</dbReference>
<dbReference type="BioCyc" id="MPUL272635:G1GT6-469-MONOMER"/>
<keyword evidence="3" id="KW-0449">Lipoprotein</keyword>
<feature type="region of interest" description="Disordered" evidence="1">
    <location>
        <begin position="130"/>
        <end position="235"/>
    </location>
</feature>
<evidence type="ECO:0000313" key="4">
    <source>
        <dbReference type="Proteomes" id="UP000000528"/>
    </source>
</evidence>
<dbReference type="AlphaFoldDB" id="Q98QA1"/>
<accession>Q98QA1</accession>